<dbReference type="PANTHER" id="PTHR43214:SF43">
    <property type="entry name" value="TWO-COMPONENT RESPONSE REGULATOR"/>
    <property type="match status" value="1"/>
</dbReference>
<dbReference type="PROSITE" id="PS50043">
    <property type="entry name" value="HTH_LUXR_2"/>
    <property type="match status" value="1"/>
</dbReference>
<dbReference type="AlphaFoldDB" id="A0A2P2CII1"/>
<gene>
    <name evidence="4" type="ORF">NOCA150098</name>
</gene>
<dbReference type="PROSITE" id="PS00622">
    <property type="entry name" value="HTH_LUXR_1"/>
    <property type="match status" value="1"/>
</dbReference>
<dbReference type="PRINTS" id="PR00038">
    <property type="entry name" value="HTHLUXR"/>
</dbReference>
<evidence type="ECO:0000256" key="2">
    <source>
        <dbReference type="SAM" id="MobiDB-lite"/>
    </source>
</evidence>
<name>A0A2P2CII1_9ZZZZ</name>
<keyword evidence="1 4" id="KW-0238">DNA-binding</keyword>
<sequence length="238" mass="24876">MIDLVLIAPVRAYREAMAMAIGTDPTLELLAGVSSGSEALACMVPRQPTVALLDFSVDSVVPLMASLRRTAPSTRLVGIGISTGHGQSEAVVRGAEAGLAGFVDADQPLGDVLAAVRLAARGESPCSPRIAALLLQALQRRPEPPRMPHQLRGQGPARLTPRELVVAELAERGLTNRQIASRLVLGESTVKSHVHAILAKLEVERRDQIALSGLPPSTGGGGVEAPRPTPTSSPSPLR</sequence>
<dbReference type="EMBL" id="CZKB01000025">
    <property type="protein sequence ID" value="CUR61798.1"/>
    <property type="molecule type" value="Genomic_DNA"/>
</dbReference>
<dbReference type="GO" id="GO:0003677">
    <property type="term" value="F:DNA binding"/>
    <property type="evidence" value="ECO:0007669"/>
    <property type="project" value="UniProtKB-KW"/>
</dbReference>
<proteinExistence type="predicted"/>
<dbReference type="SMART" id="SM00421">
    <property type="entry name" value="HTH_LUXR"/>
    <property type="match status" value="1"/>
</dbReference>
<dbReference type="SUPFAM" id="SSF52172">
    <property type="entry name" value="CheY-like"/>
    <property type="match status" value="1"/>
</dbReference>
<evidence type="ECO:0000256" key="1">
    <source>
        <dbReference type="ARBA" id="ARBA00023125"/>
    </source>
</evidence>
<dbReference type="PANTHER" id="PTHR43214">
    <property type="entry name" value="TWO-COMPONENT RESPONSE REGULATOR"/>
    <property type="match status" value="1"/>
</dbReference>
<reference evidence="4" key="1">
    <citation type="submission" date="2015-08" db="EMBL/GenBank/DDBJ databases">
        <authorList>
            <person name="Babu N.S."/>
            <person name="Beckwith C.J."/>
            <person name="Beseler K.G."/>
            <person name="Brison A."/>
            <person name="Carone J.V."/>
            <person name="Caskin T.P."/>
            <person name="Diamond M."/>
            <person name="Durham M.E."/>
            <person name="Foxe J.M."/>
            <person name="Go M."/>
            <person name="Henderson B.A."/>
            <person name="Jones I.B."/>
            <person name="McGettigan J.A."/>
            <person name="Micheletti S.J."/>
            <person name="Nasrallah M.E."/>
            <person name="Ortiz D."/>
            <person name="Piller C.R."/>
            <person name="Privatt S.R."/>
            <person name="Schneider S.L."/>
            <person name="Sharp S."/>
            <person name="Smith T.C."/>
            <person name="Stanton J.D."/>
            <person name="Ullery H.E."/>
            <person name="Wilson R.J."/>
            <person name="Serrano M.G."/>
            <person name="Buck G."/>
            <person name="Lee V."/>
            <person name="Wang Y."/>
            <person name="Carvalho R."/>
            <person name="Voegtly L."/>
            <person name="Shi R."/>
            <person name="Duckworth R."/>
            <person name="Johnson A."/>
            <person name="Loviza R."/>
            <person name="Walstead R."/>
            <person name="Shah Z."/>
            <person name="Kiflezghi M."/>
            <person name="Wade K."/>
            <person name="Ball S.L."/>
            <person name="Bradley K.W."/>
            <person name="Asai D.J."/>
            <person name="Bowman C.A."/>
            <person name="Russell D.A."/>
            <person name="Pope W.H."/>
            <person name="Jacobs-Sera D."/>
            <person name="Hendrix R.W."/>
            <person name="Hatfull G.F."/>
        </authorList>
    </citation>
    <scope>NUCLEOTIDE SEQUENCE</scope>
</reference>
<organism evidence="4">
    <name type="scientific">metagenome</name>
    <dbReference type="NCBI Taxonomy" id="256318"/>
    <lineage>
        <taxon>unclassified sequences</taxon>
        <taxon>metagenomes</taxon>
    </lineage>
</organism>
<dbReference type="InterPro" id="IPR011006">
    <property type="entry name" value="CheY-like_superfamily"/>
</dbReference>
<feature type="region of interest" description="Disordered" evidence="2">
    <location>
        <begin position="209"/>
        <end position="238"/>
    </location>
</feature>
<feature type="domain" description="HTH luxR-type" evidence="3">
    <location>
        <begin position="152"/>
        <end position="217"/>
    </location>
</feature>
<feature type="compositionally biased region" description="Pro residues" evidence="2">
    <location>
        <begin position="227"/>
        <end position="238"/>
    </location>
</feature>
<evidence type="ECO:0000313" key="4">
    <source>
        <dbReference type="EMBL" id="CUR61798.1"/>
    </source>
</evidence>
<accession>A0A2P2CII1</accession>
<dbReference type="InterPro" id="IPR039420">
    <property type="entry name" value="WalR-like"/>
</dbReference>
<dbReference type="GO" id="GO:0006355">
    <property type="term" value="P:regulation of DNA-templated transcription"/>
    <property type="evidence" value="ECO:0007669"/>
    <property type="project" value="InterPro"/>
</dbReference>
<dbReference type="InterPro" id="IPR000792">
    <property type="entry name" value="Tscrpt_reg_LuxR_C"/>
</dbReference>
<dbReference type="SUPFAM" id="SSF46894">
    <property type="entry name" value="C-terminal effector domain of the bipartite response regulators"/>
    <property type="match status" value="1"/>
</dbReference>
<dbReference type="Gene3D" id="3.40.50.2300">
    <property type="match status" value="1"/>
</dbReference>
<dbReference type="InterPro" id="IPR016032">
    <property type="entry name" value="Sig_transdc_resp-reg_C-effctor"/>
</dbReference>
<dbReference type="Pfam" id="PF00196">
    <property type="entry name" value="GerE"/>
    <property type="match status" value="1"/>
</dbReference>
<dbReference type="CDD" id="cd06170">
    <property type="entry name" value="LuxR_C_like"/>
    <property type="match status" value="1"/>
</dbReference>
<protein>
    <submittedName>
        <fullName evidence="4">Putative Response regulator containing a CheY-like receiver domain and an HTH DNA-binding domain</fullName>
    </submittedName>
</protein>
<evidence type="ECO:0000259" key="3">
    <source>
        <dbReference type="PROSITE" id="PS50043"/>
    </source>
</evidence>